<dbReference type="Pfam" id="PF20256">
    <property type="entry name" value="MoCoBD_2"/>
    <property type="match status" value="1"/>
</dbReference>
<dbReference type="InterPro" id="IPR036856">
    <property type="entry name" value="Ald_Oxase/Xan_DH_a/b_sf"/>
</dbReference>
<dbReference type="OrthoDB" id="8428274at2"/>
<dbReference type="Pfam" id="PF02738">
    <property type="entry name" value="MoCoBD_1"/>
    <property type="match status" value="1"/>
</dbReference>
<evidence type="ECO:0000256" key="3">
    <source>
        <dbReference type="SAM" id="MobiDB-lite"/>
    </source>
</evidence>
<dbReference type="InterPro" id="IPR046867">
    <property type="entry name" value="AldOxase/xan_DH_MoCoBD2"/>
</dbReference>
<dbReference type="InterPro" id="IPR008274">
    <property type="entry name" value="AldOxase/xan_DH_MoCoBD1"/>
</dbReference>
<dbReference type="InterPro" id="IPR037165">
    <property type="entry name" value="AldOxase/xan_DH_Mopterin-bd_sf"/>
</dbReference>
<keyword evidence="2" id="KW-0560">Oxidoreductase</keyword>
<dbReference type="SMART" id="SM01008">
    <property type="entry name" value="Ald_Xan_dh_C"/>
    <property type="match status" value="1"/>
</dbReference>
<feature type="compositionally biased region" description="Polar residues" evidence="3">
    <location>
        <begin position="155"/>
        <end position="170"/>
    </location>
</feature>
<dbReference type="Gene3D" id="3.90.1170.50">
    <property type="entry name" value="Aldehyde oxidase/xanthine dehydrogenase, a/b hammerhead"/>
    <property type="match status" value="1"/>
</dbReference>
<comment type="caution">
    <text evidence="5">The sequence shown here is derived from an EMBL/GenBank/DDBJ whole genome shotgun (WGS) entry which is preliminary data.</text>
</comment>
<organism evidence="5 6">
    <name type="scientific">Alsobacter soli</name>
    <dbReference type="NCBI Taxonomy" id="2109933"/>
    <lineage>
        <taxon>Bacteria</taxon>
        <taxon>Pseudomonadati</taxon>
        <taxon>Pseudomonadota</taxon>
        <taxon>Alphaproteobacteria</taxon>
        <taxon>Hyphomicrobiales</taxon>
        <taxon>Alsobacteraceae</taxon>
        <taxon>Alsobacter</taxon>
    </lineage>
</organism>
<protein>
    <submittedName>
        <fullName evidence="5">Xanthine dehydrogenase</fullName>
    </submittedName>
</protein>
<feature type="domain" description="Aldehyde oxidase/xanthine dehydrogenase a/b hammerhead" evidence="4">
    <location>
        <begin position="40"/>
        <end position="154"/>
    </location>
</feature>
<dbReference type="GO" id="GO:0016491">
    <property type="term" value="F:oxidoreductase activity"/>
    <property type="evidence" value="ECO:0007669"/>
    <property type="project" value="UniProtKB-KW"/>
</dbReference>
<keyword evidence="1" id="KW-0500">Molybdenum</keyword>
<feature type="compositionally biased region" description="Polar residues" evidence="3">
    <location>
        <begin position="1"/>
        <end position="12"/>
    </location>
</feature>
<keyword evidence="6" id="KW-1185">Reference proteome</keyword>
<dbReference type="AlphaFoldDB" id="A0A2T1HPL8"/>
<evidence type="ECO:0000313" key="6">
    <source>
        <dbReference type="Proteomes" id="UP000239772"/>
    </source>
</evidence>
<dbReference type="SUPFAM" id="SSF56003">
    <property type="entry name" value="Molybdenum cofactor-binding domain"/>
    <property type="match status" value="1"/>
</dbReference>
<dbReference type="InterPro" id="IPR000674">
    <property type="entry name" value="Ald_Oxase/Xan_DH_a/b"/>
</dbReference>
<evidence type="ECO:0000256" key="1">
    <source>
        <dbReference type="ARBA" id="ARBA00022505"/>
    </source>
</evidence>
<dbReference type="Pfam" id="PF01315">
    <property type="entry name" value="Ald_Xan_dh_C"/>
    <property type="match status" value="1"/>
</dbReference>
<feature type="compositionally biased region" description="Basic and acidic residues" evidence="3">
    <location>
        <begin position="171"/>
        <end position="188"/>
    </location>
</feature>
<dbReference type="GO" id="GO:0005506">
    <property type="term" value="F:iron ion binding"/>
    <property type="evidence" value="ECO:0007669"/>
    <property type="project" value="InterPro"/>
</dbReference>
<dbReference type="Proteomes" id="UP000239772">
    <property type="component" value="Unassembled WGS sequence"/>
</dbReference>
<reference evidence="6" key="1">
    <citation type="submission" date="2018-03" db="EMBL/GenBank/DDBJ databases">
        <authorList>
            <person name="Sun L."/>
            <person name="Liu H."/>
            <person name="Chen W."/>
            <person name="Huang K."/>
            <person name="Liu W."/>
            <person name="Gao X."/>
        </authorList>
    </citation>
    <scope>NUCLEOTIDE SEQUENCE [LARGE SCALE GENOMIC DNA]</scope>
    <source>
        <strain evidence="6">SH9</strain>
    </source>
</reference>
<feature type="region of interest" description="Disordered" evidence="3">
    <location>
        <begin position="152"/>
        <end position="192"/>
    </location>
</feature>
<feature type="region of interest" description="Disordered" evidence="3">
    <location>
        <begin position="1"/>
        <end position="32"/>
    </location>
</feature>
<dbReference type="Gene3D" id="3.30.365.10">
    <property type="entry name" value="Aldehyde oxidase/xanthine dehydrogenase, molybdopterin binding domain"/>
    <property type="match status" value="4"/>
</dbReference>
<dbReference type="EMBL" id="PVZS01000023">
    <property type="protein sequence ID" value="PSC03594.1"/>
    <property type="molecule type" value="Genomic_DNA"/>
</dbReference>
<dbReference type="InterPro" id="IPR016208">
    <property type="entry name" value="Ald_Oxase/xanthine_DH-like"/>
</dbReference>
<dbReference type="PANTHER" id="PTHR11908:SF132">
    <property type="entry name" value="ALDEHYDE OXIDASE 1-RELATED"/>
    <property type="match status" value="1"/>
</dbReference>
<evidence type="ECO:0000259" key="4">
    <source>
        <dbReference type="SMART" id="SM01008"/>
    </source>
</evidence>
<gene>
    <name evidence="5" type="ORF">SLNSH_18320</name>
</gene>
<name>A0A2T1HPL8_9HYPH</name>
<dbReference type="PANTHER" id="PTHR11908">
    <property type="entry name" value="XANTHINE DEHYDROGENASE"/>
    <property type="match status" value="1"/>
</dbReference>
<evidence type="ECO:0000256" key="2">
    <source>
        <dbReference type="ARBA" id="ARBA00023002"/>
    </source>
</evidence>
<dbReference type="SUPFAM" id="SSF54665">
    <property type="entry name" value="CO dehydrogenase molybdoprotein N-domain-like"/>
    <property type="match status" value="1"/>
</dbReference>
<accession>A0A2T1HPL8</accession>
<proteinExistence type="predicted"/>
<sequence>MANAQGPETTGTVAPPLPTPRKTGGIGAATPRVDGRAKVTGAARYGSDFFGGPDPAYAFLATSAIARGRITEIDDSDARALPGVIDILTHRNVGDRVKPGKTFSDKGYMGTSIAPLASDRVWHDGQIVAVVVADSYEAARDAARRLRVSYADETPSASFDSPGTETVSAESKSKEGEKAGQEKPKVGDAPRAFEAAPVKIDQHYETPTQHHNPIELFTTTCAWDGDQLTVWESSQNVYGYQNGLAEQLGLEPSQIRVVSPFIGGAFGSRGSLTQRTALIALASKRIGRPVVLEATRQQGFTIATYRAETRHRIRLGADQSGKLTALIHEGWEVTSRKDEYKVAGTDASTRLYACPNIDSDVSIVHADRNTPGFMRSPPEVPYLFALESAMDELAYAAKIDPVELRRINDTDREPIKGLPYTSRSLMKCFDTAGQAFGWSRRSAQPGSMRDGDWMIGWGCASTMYPTQVGPAAARVTLRPDGAVRVQTAAHDIGTGAYTVIAQTAADRLGVPLDKVHVELGDTALPPAPVAGGSNTTASVCNVVAKACDEIRRKLAAAVTVSGGPLDGADPGRITLINASVMDDQGRMASLKDAVAKTGHGAVEAYAENIPHGAPPTAMQNLYKGQSALAGGAKLKDRIQFAFGAQFVEVRINARTREIRAPRIVGAYAGGTIVNPLTAKSQLMGGQIWGVSSALHEATEIDRRFARYYNDDLAEYLIPVNADITEVQTIFVPEEDHQVNELGIKGLGELGNVGLNAAVANAVFHATGVRIRKLPIRIESVLDAPVPT</sequence>
<dbReference type="RefSeq" id="WP_106338517.1">
    <property type="nucleotide sequence ID" value="NZ_PVZS01000023.1"/>
</dbReference>
<evidence type="ECO:0000313" key="5">
    <source>
        <dbReference type="EMBL" id="PSC03594.1"/>
    </source>
</evidence>